<accession>A0A1F5XVB3</accession>
<reference evidence="2 3" key="1">
    <citation type="journal article" date="2016" name="Nat. Commun.">
        <title>Thousands of microbial genomes shed light on interconnected biogeochemical processes in an aquifer system.</title>
        <authorList>
            <person name="Anantharaman K."/>
            <person name="Brown C.T."/>
            <person name="Hug L.A."/>
            <person name="Sharon I."/>
            <person name="Castelle C.J."/>
            <person name="Probst A.J."/>
            <person name="Thomas B.C."/>
            <person name="Singh A."/>
            <person name="Wilkins M.J."/>
            <person name="Karaoz U."/>
            <person name="Brodie E.L."/>
            <person name="Williams K.H."/>
            <person name="Hubbard S.S."/>
            <person name="Banfield J.F."/>
        </authorList>
    </citation>
    <scope>NUCLEOTIDE SEQUENCE [LARGE SCALE GENOMIC DNA]</scope>
</reference>
<evidence type="ECO:0000256" key="1">
    <source>
        <dbReference type="SAM" id="Phobius"/>
    </source>
</evidence>
<sequence>MKSAFATFLIFSLLGVAVLGFLAMNHGDGHSGCIAAVANGVDCAREIGRVGLFSFHSDAFRSFSLATLLGLTLFVLALLFSFNFKMPLPALYLKWHNPKTLSLPQKSLLIRWLALHENSPSFS</sequence>
<name>A0A1F5XVB3_9BACT</name>
<keyword evidence="1" id="KW-0472">Membrane</keyword>
<proteinExistence type="predicted"/>
<keyword evidence="1" id="KW-1133">Transmembrane helix</keyword>
<dbReference type="EMBL" id="MFIP01000021">
    <property type="protein sequence ID" value="OGF91838.1"/>
    <property type="molecule type" value="Genomic_DNA"/>
</dbReference>
<feature type="transmembrane region" description="Helical" evidence="1">
    <location>
        <begin position="64"/>
        <end position="84"/>
    </location>
</feature>
<comment type="caution">
    <text evidence="2">The sequence shown here is derived from an EMBL/GenBank/DDBJ whole genome shotgun (WGS) entry which is preliminary data.</text>
</comment>
<protein>
    <submittedName>
        <fullName evidence="2">Uncharacterized protein</fullName>
    </submittedName>
</protein>
<evidence type="ECO:0000313" key="2">
    <source>
        <dbReference type="EMBL" id="OGF91838.1"/>
    </source>
</evidence>
<keyword evidence="1" id="KW-0812">Transmembrane</keyword>
<evidence type="ECO:0000313" key="3">
    <source>
        <dbReference type="Proteomes" id="UP000177334"/>
    </source>
</evidence>
<gene>
    <name evidence="2" type="ORF">A3H05_00175</name>
</gene>
<dbReference type="AlphaFoldDB" id="A0A1F5XVB3"/>
<dbReference type="Proteomes" id="UP000177334">
    <property type="component" value="Unassembled WGS sequence"/>
</dbReference>
<organism evidence="2 3">
    <name type="scientific">Candidatus Giovannonibacteria bacterium RIFCSPLOWO2_12_FULL_43_26</name>
    <dbReference type="NCBI Taxonomy" id="1798363"/>
    <lineage>
        <taxon>Bacteria</taxon>
        <taxon>Candidatus Giovannoniibacteriota</taxon>
    </lineage>
</organism>